<protein>
    <submittedName>
        <fullName evidence="1">Uncharacterized protein</fullName>
    </submittedName>
</protein>
<proteinExistence type="predicted"/>
<evidence type="ECO:0000313" key="2">
    <source>
        <dbReference type="Proteomes" id="UP000499080"/>
    </source>
</evidence>
<sequence length="97" mass="10988">MSCILKDRGSLVVRSRLQEWRFPSSKSATYVGLVHSQSYIRALQLAWCGSLDKRLLSQASSSSSDHSWKLRGPSQNSPCVASKWTLIKQNLFLEKFI</sequence>
<dbReference type="EMBL" id="BGPR01003556">
    <property type="protein sequence ID" value="GBM89627.1"/>
    <property type="molecule type" value="Genomic_DNA"/>
</dbReference>
<comment type="caution">
    <text evidence="1">The sequence shown here is derived from an EMBL/GenBank/DDBJ whole genome shotgun (WGS) entry which is preliminary data.</text>
</comment>
<organism evidence="1 2">
    <name type="scientific">Araneus ventricosus</name>
    <name type="common">Orbweaver spider</name>
    <name type="synonym">Epeira ventricosa</name>
    <dbReference type="NCBI Taxonomy" id="182803"/>
    <lineage>
        <taxon>Eukaryota</taxon>
        <taxon>Metazoa</taxon>
        <taxon>Ecdysozoa</taxon>
        <taxon>Arthropoda</taxon>
        <taxon>Chelicerata</taxon>
        <taxon>Arachnida</taxon>
        <taxon>Araneae</taxon>
        <taxon>Araneomorphae</taxon>
        <taxon>Entelegynae</taxon>
        <taxon>Araneoidea</taxon>
        <taxon>Araneidae</taxon>
        <taxon>Araneus</taxon>
    </lineage>
</organism>
<accession>A0A4Y2JI18</accession>
<dbReference type="AlphaFoldDB" id="A0A4Y2JI18"/>
<dbReference type="Proteomes" id="UP000499080">
    <property type="component" value="Unassembled WGS sequence"/>
</dbReference>
<reference evidence="1 2" key="1">
    <citation type="journal article" date="2019" name="Sci. Rep.">
        <title>Orb-weaving spider Araneus ventricosus genome elucidates the spidroin gene catalogue.</title>
        <authorList>
            <person name="Kono N."/>
            <person name="Nakamura H."/>
            <person name="Ohtoshi R."/>
            <person name="Moran D.A.P."/>
            <person name="Shinohara A."/>
            <person name="Yoshida Y."/>
            <person name="Fujiwara M."/>
            <person name="Mori M."/>
            <person name="Tomita M."/>
            <person name="Arakawa K."/>
        </authorList>
    </citation>
    <scope>NUCLEOTIDE SEQUENCE [LARGE SCALE GENOMIC DNA]</scope>
</reference>
<keyword evidence="2" id="KW-1185">Reference proteome</keyword>
<gene>
    <name evidence="1" type="ORF">AVEN_170625_1</name>
</gene>
<evidence type="ECO:0000313" key="1">
    <source>
        <dbReference type="EMBL" id="GBM89627.1"/>
    </source>
</evidence>
<name>A0A4Y2JI18_ARAVE</name>